<evidence type="ECO:0000313" key="3">
    <source>
        <dbReference type="Proteomes" id="UP001595900"/>
    </source>
</evidence>
<dbReference type="RefSeq" id="WP_390227937.1">
    <property type="nucleotide sequence ID" value="NZ_JBHSCN010000004.1"/>
</dbReference>
<keyword evidence="3" id="KW-1185">Reference proteome</keyword>
<sequence>MARSFQHAGQRARLHVIDVKSGESRVVFESSEVLFEAPNWTADGWLVVNGDGRLFRIPAAGGAELEEIPLGDIPELNNDHVLAPNDTSVFVSAQDGHIYEAALDGSEQRRVTEVERPLYKHYLHGVTPDGQTLVFTGITRVAQENGEMIITLIPAAGGEEVQLTPDDHADDGPEFTRDGARILFNSERGSSEAGHAQLFSMNTDGSDIRQLTTDERVNWFPHQSPDGSEIAYVSFPSGTLGHPADVDDVQIRVLAADGSIRELARLFGGQGTMNVPSWSPDGTEIAYVDYPLS</sequence>
<proteinExistence type="inferred from homology"/>
<dbReference type="Proteomes" id="UP001595900">
    <property type="component" value="Unassembled WGS sequence"/>
</dbReference>
<comment type="caution">
    <text evidence="2">The sequence shown here is derived from an EMBL/GenBank/DDBJ whole genome shotgun (WGS) entry which is preliminary data.</text>
</comment>
<evidence type="ECO:0000313" key="2">
    <source>
        <dbReference type="EMBL" id="MFC4242972.1"/>
    </source>
</evidence>
<accession>A0ABV8Q4R5</accession>
<protein>
    <submittedName>
        <fullName evidence="2">Biopolymer transporter Tol</fullName>
    </submittedName>
</protein>
<organism evidence="2 3">
    <name type="scientific">Gryllotalpicola reticulitermitis</name>
    <dbReference type="NCBI Taxonomy" id="1184153"/>
    <lineage>
        <taxon>Bacteria</taxon>
        <taxon>Bacillati</taxon>
        <taxon>Actinomycetota</taxon>
        <taxon>Actinomycetes</taxon>
        <taxon>Micrococcales</taxon>
        <taxon>Microbacteriaceae</taxon>
        <taxon>Gryllotalpicola</taxon>
    </lineage>
</organism>
<comment type="similarity">
    <text evidence="1">Belongs to the TolB family.</text>
</comment>
<dbReference type="SUPFAM" id="SSF82171">
    <property type="entry name" value="DPP6 N-terminal domain-like"/>
    <property type="match status" value="1"/>
</dbReference>
<evidence type="ECO:0000256" key="1">
    <source>
        <dbReference type="ARBA" id="ARBA00009820"/>
    </source>
</evidence>
<name>A0ABV8Q4R5_9MICO</name>
<dbReference type="Pfam" id="PF07676">
    <property type="entry name" value="PD40"/>
    <property type="match status" value="1"/>
</dbReference>
<dbReference type="PANTHER" id="PTHR36842:SF1">
    <property type="entry name" value="PROTEIN TOLB"/>
    <property type="match status" value="1"/>
</dbReference>
<dbReference type="Gene3D" id="2.120.10.30">
    <property type="entry name" value="TolB, C-terminal domain"/>
    <property type="match status" value="1"/>
</dbReference>
<reference evidence="3" key="1">
    <citation type="journal article" date="2019" name="Int. J. Syst. Evol. Microbiol.">
        <title>The Global Catalogue of Microorganisms (GCM) 10K type strain sequencing project: providing services to taxonomists for standard genome sequencing and annotation.</title>
        <authorList>
            <consortium name="The Broad Institute Genomics Platform"/>
            <consortium name="The Broad Institute Genome Sequencing Center for Infectious Disease"/>
            <person name="Wu L."/>
            <person name="Ma J."/>
        </authorList>
    </citation>
    <scope>NUCLEOTIDE SEQUENCE [LARGE SCALE GENOMIC DNA]</scope>
    <source>
        <strain evidence="3">CGMCC 1.10363</strain>
    </source>
</reference>
<dbReference type="InterPro" id="IPR011659">
    <property type="entry name" value="WD40"/>
</dbReference>
<dbReference type="PANTHER" id="PTHR36842">
    <property type="entry name" value="PROTEIN TOLB HOMOLOG"/>
    <property type="match status" value="1"/>
</dbReference>
<dbReference type="InterPro" id="IPR011042">
    <property type="entry name" value="6-blade_b-propeller_TolB-like"/>
</dbReference>
<gene>
    <name evidence="2" type="ORF">ACFOYW_06280</name>
</gene>
<dbReference type="EMBL" id="JBHSCN010000004">
    <property type="protein sequence ID" value="MFC4242972.1"/>
    <property type="molecule type" value="Genomic_DNA"/>
</dbReference>